<dbReference type="Gene3D" id="3.10.10.10">
    <property type="entry name" value="HIV Type 1 Reverse Transcriptase, subunit A, domain 1"/>
    <property type="match status" value="1"/>
</dbReference>
<evidence type="ECO:0000313" key="2">
    <source>
        <dbReference type="Proteomes" id="UP001458880"/>
    </source>
</evidence>
<reference evidence="1 2" key="1">
    <citation type="journal article" date="2024" name="BMC Genomics">
        <title>De novo assembly and annotation of Popillia japonica's genome with initial clues to its potential as an invasive pest.</title>
        <authorList>
            <person name="Cucini C."/>
            <person name="Boschi S."/>
            <person name="Funari R."/>
            <person name="Cardaioli E."/>
            <person name="Iannotti N."/>
            <person name="Marturano G."/>
            <person name="Paoli F."/>
            <person name="Bruttini M."/>
            <person name="Carapelli A."/>
            <person name="Frati F."/>
            <person name="Nardi F."/>
        </authorList>
    </citation>
    <scope>NUCLEOTIDE SEQUENCE [LARGE SCALE GENOMIC DNA]</scope>
    <source>
        <strain evidence="1">DMR45628</strain>
    </source>
</reference>
<gene>
    <name evidence="1" type="ORF">QE152_g33896</name>
</gene>
<organism evidence="1 2">
    <name type="scientific">Popillia japonica</name>
    <name type="common">Japanese beetle</name>
    <dbReference type="NCBI Taxonomy" id="7064"/>
    <lineage>
        <taxon>Eukaryota</taxon>
        <taxon>Metazoa</taxon>
        <taxon>Ecdysozoa</taxon>
        <taxon>Arthropoda</taxon>
        <taxon>Hexapoda</taxon>
        <taxon>Insecta</taxon>
        <taxon>Pterygota</taxon>
        <taxon>Neoptera</taxon>
        <taxon>Endopterygota</taxon>
        <taxon>Coleoptera</taxon>
        <taxon>Polyphaga</taxon>
        <taxon>Scarabaeiformia</taxon>
        <taxon>Scarabaeidae</taxon>
        <taxon>Rutelinae</taxon>
        <taxon>Popillia</taxon>
    </lineage>
</organism>
<dbReference type="PANTHER" id="PTHR37984">
    <property type="entry name" value="PROTEIN CBG26694"/>
    <property type="match status" value="1"/>
</dbReference>
<comment type="caution">
    <text evidence="1">The sequence shown here is derived from an EMBL/GenBank/DDBJ whole genome shotgun (WGS) entry which is preliminary data.</text>
</comment>
<dbReference type="GO" id="GO:0071897">
    <property type="term" value="P:DNA biosynthetic process"/>
    <property type="evidence" value="ECO:0007669"/>
    <property type="project" value="UniProtKB-ARBA"/>
</dbReference>
<dbReference type="AlphaFoldDB" id="A0AAW1IUX6"/>
<dbReference type="InterPro" id="IPR050951">
    <property type="entry name" value="Retrovirus_Pol_polyprotein"/>
</dbReference>
<evidence type="ECO:0000313" key="1">
    <source>
        <dbReference type="EMBL" id="KAK9693870.1"/>
    </source>
</evidence>
<name>A0AAW1IUX6_POPJA</name>
<dbReference type="SUPFAM" id="SSF56672">
    <property type="entry name" value="DNA/RNA polymerases"/>
    <property type="match status" value="1"/>
</dbReference>
<dbReference type="EMBL" id="JASPKY010000529">
    <property type="protein sequence ID" value="KAK9693870.1"/>
    <property type="molecule type" value="Genomic_DNA"/>
</dbReference>
<keyword evidence="2" id="KW-1185">Reference proteome</keyword>
<protein>
    <submittedName>
        <fullName evidence="1">Uncharacterized protein</fullName>
    </submittedName>
</protein>
<proteinExistence type="predicted"/>
<sequence length="186" mass="21133">MRQLIYKNKTVDAEITVVEGDAESLMNYKTATQLGVIKVICKNTQYVDTEYNSTFVKTQYPELTGGVGKLKDVQVDLHIDESIAPVAQTHRRVPFHLRPKVEKSIAPVAQTHRRVPFHLRPKVEKEIERLTEEDIIEKASGPTPWVSPIVIVPKSHNKEEIRICVDMRAANTAIKRTNATCYSNNR</sequence>
<dbReference type="InterPro" id="IPR043502">
    <property type="entry name" value="DNA/RNA_pol_sf"/>
</dbReference>
<accession>A0AAW1IUX6</accession>
<dbReference type="Proteomes" id="UP001458880">
    <property type="component" value="Unassembled WGS sequence"/>
</dbReference>
<dbReference type="PANTHER" id="PTHR37984:SF11">
    <property type="entry name" value="INTEGRASE CATALYTIC DOMAIN-CONTAINING PROTEIN"/>
    <property type="match status" value="1"/>
</dbReference>